<reference evidence="2" key="1">
    <citation type="submission" date="2013-12" db="EMBL/GenBank/DDBJ databases">
        <title>The Genome Sequence of Aphanomyces astaci APO3.</title>
        <authorList>
            <consortium name="The Broad Institute Genomics Platform"/>
            <person name="Russ C."/>
            <person name="Tyler B."/>
            <person name="van West P."/>
            <person name="Dieguez-Uribeondo J."/>
            <person name="Young S.K."/>
            <person name="Zeng Q."/>
            <person name="Gargeya S."/>
            <person name="Fitzgerald M."/>
            <person name="Abouelleil A."/>
            <person name="Alvarado L."/>
            <person name="Chapman S.B."/>
            <person name="Gainer-Dewar J."/>
            <person name="Goldberg J."/>
            <person name="Griggs A."/>
            <person name="Gujja S."/>
            <person name="Hansen M."/>
            <person name="Howarth C."/>
            <person name="Imamovic A."/>
            <person name="Ireland A."/>
            <person name="Larimer J."/>
            <person name="McCowan C."/>
            <person name="Murphy C."/>
            <person name="Pearson M."/>
            <person name="Poon T.W."/>
            <person name="Priest M."/>
            <person name="Roberts A."/>
            <person name="Saif S."/>
            <person name="Shea T."/>
            <person name="Sykes S."/>
            <person name="Wortman J."/>
            <person name="Nusbaum C."/>
            <person name="Birren B."/>
        </authorList>
    </citation>
    <scope>NUCLEOTIDE SEQUENCE [LARGE SCALE GENOMIC DNA]</scope>
    <source>
        <strain evidence="2">APO3</strain>
    </source>
</reference>
<dbReference type="Gene3D" id="2.30.29.30">
    <property type="entry name" value="Pleckstrin-homology domain (PH domain)/Phosphotyrosine-binding domain (PTB)"/>
    <property type="match status" value="1"/>
</dbReference>
<dbReference type="OrthoDB" id="159680at2759"/>
<accession>W4FIS1</accession>
<feature type="compositionally biased region" description="Acidic residues" evidence="1">
    <location>
        <begin position="273"/>
        <end position="282"/>
    </location>
</feature>
<gene>
    <name evidence="2" type="ORF">H257_16829</name>
</gene>
<dbReference type="InterPro" id="IPR011993">
    <property type="entry name" value="PH-like_dom_sf"/>
</dbReference>
<name>W4FIS1_APHAT</name>
<dbReference type="RefSeq" id="XP_009843707.1">
    <property type="nucleotide sequence ID" value="XM_009845405.1"/>
</dbReference>
<protein>
    <submittedName>
        <fullName evidence="2">Uncharacterized protein</fullName>
    </submittedName>
</protein>
<proteinExistence type="predicted"/>
<feature type="region of interest" description="Disordered" evidence="1">
    <location>
        <begin position="249"/>
        <end position="282"/>
    </location>
</feature>
<dbReference type="GeneID" id="20818825"/>
<sequence>MSSMSVLGVLAKSRTAPTSSPIGSEKPAAPRHRGSVPSAIVKSIRGASFRPSLVVFSSKPMTATESAPPSTITANPIYDAYKQARLEVLRMEATWQLLVTGIEVTKYPHQGAARTRVLWLSLDGRLCLGRVKGLKEAAKAIPLWSIDQLDRGCTASQFNLSLSWRETRGREQTCFSVRGKHAGQDFALQVQSARVRNVIVDNLNMFLNHVQGDVDGDFSKAMRVKIAQHFAATGEVLSIQEVRTLLHRQGSDTSKLHPCPPSQTTFASRFDSDSDDSDTSTP</sequence>
<dbReference type="AlphaFoldDB" id="W4FIS1"/>
<feature type="region of interest" description="Disordered" evidence="1">
    <location>
        <begin position="11"/>
        <end position="35"/>
    </location>
</feature>
<organism evidence="2">
    <name type="scientific">Aphanomyces astaci</name>
    <name type="common">Crayfish plague agent</name>
    <dbReference type="NCBI Taxonomy" id="112090"/>
    <lineage>
        <taxon>Eukaryota</taxon>
        <taxon>Sar</taxon>
        <taxon>Stramenopiles</taxon>
        <taxon>Oomycota</taxon>
        <taxon>Saprolegniomycetes</taxon>
        <taxon>Saprolegniales</taxon>
        <taxon>Verrucalvaceae</taxon>
        <taxon>Aphanomyces</taxon>
    </lineage>
</organism>
<evidence type="ECO:0000313" key="2">
    <source>
        <dbReference type="EMBL" id="ETV66731.1"/>
    </source>
</evidence>
<dbReference type="VEuPathDB" id="FungiDB:H257_16829"/>
<dbReference type="EMBL" id="KI913206">
    <property type="protein sequence ID" value="ETV66731.1"/>
    <property type="molecule type" value="Genomic_DNA"/>
</dbReference>
<evidence type="ECO:0000256" key="1">
    <source>
        <dbReference type="SAM" id="MobiDB-lite"/>
    </source>
</evidence>